<comment type="caution">
    <text evidence="1">The sequence shown here is derived from an EMBL/GenBank/DDBJ whole genome shotgun (WGS) entry which is preliminary data.</text>
</comment>
<proteinExistence type="predicted"/>
<reference evidence="1" key="1">
    <citation type="submission" date="2023-05" db="EMBL/GenBank/DDBJ databases">
        <authorList>
            <person name="Zhang X."/>
        </authorList>
    </citation>
    <scope>NUCLEOTIDE SEQUENCE</scope>
    <source>
        <strain evidence="1">BD1B2-1</strain>
    </source>
</reference>
<dbReference type="Pfam" id="PF14119">
    <property type="entry name" value="DUF4288"/>
    <property type="match status" value="1"/>
</dbReference>
<dbReference type="EMBL" id="JASJOU010000010">
    <property type="protein sequence ID" value="MDJ1504038.1"/>
    <property type="molecule type" value="Genomic_DNA"/>
</dbReference>
<dbReference type="InterPro" id="IPR025630">
    <property type="entry name" value="DUF4288"/>
</dbReference>
<organism evidence="1 2">
    <name type="scientific">Xanthocytophaga agilis</name>
    <dbReference type="NCBI Taxonomy" id="3048010"/>
    <lineage>
        <taxon>Bacteria</taxon>
        <taxon>Pseudomonadati</taxon>
        <taxon>Bacteroidota</taxon>
        <taxon>Cytophagia</taxon>
        <taxon>Cytophagales</taxon>
        <taxon>Rhodocytophagaceae</taxon>
        <taxon>Xanthocytophaga</taxon>
    </lineage>
</organism>
<accession>A0AAE3RB04</accession>
<gene>
    <name evidence="1" type="ORF">QNI22_25480</name>
</gene>
<protein>
    <submittedName>
        <fullName evidence="1">DUF4288 domain-containing protein</fullName>
    </submittedName>
</protein>
<name>A0AAE3RB04_9BACT</name>
<dbReference type="Proteomes" id="UP001232063">
    <property type="component" value="Unassembled WGS sequence"/>
</dbReference>
<dbReference type="RefSeq" id="WP_314514908.1">
    <property type="nucleotide sequence ID" value="NZ_JASJOU010000010.1"/>
</dbReference>
<dbReference type="AlphaFoldDB" id="A0AAE3RB04"/>
<keyword evidence="2" id="KW-1185">Reference proteome</keyword>
<evidence type="ECO:0000313" key="2">
    <source>
        <dbReference type="Proteomes" id="UP001232063"/>
    </source>
</evidence>
<evidence type="ECO:0000313" key="1">
    <source>
        <dbReference type="EMBL" id="MDJ1504038.1"/>
    </source>
</evidence>
<sequence length="162" mass="19118">MKKEDMKWYGVKLVYVFTIQGLPIVELIDKNYIENYRGYEESIVIIKAQSFDEAYELAEKVARKNESDHTNIYGQRVEKRYLESLDCFWIFEERIKSGMEVYSQMIDSTTQVETEDFLDTTFPMNSLSGQHSMLLNVEFSGRKEIVDKYTSFEKHTTSEDPQ</sequence>